<dbReference type="STRING" id="471514.AN477_12830"/>
<feature type="transmembrane region" description="Helical" evidence="1">
    <location>
        <begin position="114"/>
        <end position="134"/>
    </location>
</feature>
<keyword evidence="1" id="KW-0472">Membrane</keyword>
<dbReference type="Pfam" id="PF10027">
    <property type="entry name" value="DUF2269"/>
    <property type="match status" value="1"/>
</dbReference>
<accession>A0A0P9EWD0</accession>
<sequence>MLVPLIVVHVTAVLSKFSLFFAIPRLKSVEAVKSFLAKYRPFERTADWILWITGAFLIYFSSWQLLRQTWMIVSLALYLLVFISIRFALTGYLRKIADSKKLYAHDELKRLRTNNWCVSIIAVVLLGIIAYLMMVKP</sequence>
<evidence type="ECO:0008006" key="4">
    <source>
        <dbReference type="Google" id="ProtNLM"/>
    </source>
</evidence>
<reference evidence="2 3" key="1">
    <citation type="submission" date="2015-09" db="EMBL/GenBank/DDBJ databases">
        <title>Draft genome sequence of Alicyclobacillus ferrooxydans DSM 22381.</title>
        <authorList>
            <person name="Hemp J."/>
        </authorList>
    </citation>
    <scope>NUCLEOTIDE SEQUENCE [LARGE SCALE GENOMIC DNA]</scope>
    <source>
        <strain evidence="2 3">TC-34</strain>
    </source>
</reference>
<gene>
    <name evidence="2" type="ORF">AN477_12830</name>
</gene>
<keyword evidence="3" id="KW-1185">Reference proteome</keyword>
<feature type="transmembrane region" description="Helical" evidence="1">
    <location>
        <begin position="6"/>
        <end position="27"/>
    </location>
</feature>
<comment type="caution">
    <text evidence="2">The sequence shown here is derived from an EMBL/GenBank/DDBJ whole genome shotgun (WGS) entry which is preliminary data.</text>
</comment>
<evidence type="ECO:0000256" key="1">
    <source>
        <dbReference type="SAM" id="Phobius"/>
    </source>
</evidence>
<evidence type="ECO:0000313" key="2">
    <source>
        <dbReference type="EMBL" id="KPV43372.1"/>
    </source>
</evidence>
<keyword evidence="1" id="KW-1133">Transmembrane helix</keyword>
<proteinExistence type="predicted"/>
<dbReference type="Proteomes" id="UP000050482">
    <property type="component" value="Unassembled WGS sequence"/>
</dbReference>
<dbReference type="PATRIC" id="fig|471514.4.peg.2386"/>
<dbReference type="AlphaFoldDB" id="A0A0P9EWD0"/>
<protein>
    <recommendedName>
        <fullName evidence="4">Copper resistance protein D domain-containing protein</fullName>
    </recommendedName>
</protein>
<dbReference type="EMBL" id="LJCO01000052">
    <property type="protein sequence ID" value="KPV43372.1"/>
    <property type="molecule type" value="Genomic_DNA"/>
</dbReference>
<feature type="transmembrane region" description="Helical" evidence="1">
    <location>
        <begin position="48"/>
        <end position="66"/>
    </location>
</feature>
<evidence type="ECO:0000313" key="3">
    <source>
        <dbReference type="Proteomes" id="UP000050482"/>
    </source>
</evidence>
<organism evidence="2 3">
    <name type="scientific">Alicyclobacillus ferrooxydans</name>
    <dbReference type="NCBI Taxonomy" id="471514"/>
    <lineage>
        <taxon>Bacteria</taxon>
        <taxon>Bacillati</taxon>
        <taxon>Bacillota</taxon>
        <taxon>Bacilli</taxon>
        <taxon>Bacillales</taxon>
        <taxon>Alicyclobacillaceae</taxon>
        <taxon>Alicyclobacillus</taxon>
    </lineage>
</organism>
<keyword evidence="1" id="KW-0812">Transmembrane</keyword>
<name>A0A0P9EWD0_9BACL</name>
<feature type="transmembrane region" description="Helical" evidence="1">
    <location>
        <begin position="72"/>
        <end position="93"/>
    </location>
</feature>
<dbReference type="InterPro" id="IPR018729">
    <property type="entry name" value="DUF2269_transmembrane"/>
</dbReference>